<dbReference type="Proteomes" id="UP000193560">
    <property type="component" value="Unassembled WGS sequence"/>
</dbReference>
<evidence type="ECO:0000313" key="2">
    <source>
        <dbReference type="EMBL" id="ORZ05281.1"/>
    </source>
</evidence>
<gene>
    <name evidence="2" type="ORF">BCR42DRAFT_443882</name>
</gene>
<sequence>MVLTSFLLFLAFSTVMIHGAPLKVRSSEHDLAQEKAIVVPPSTTSQSGTGAMLGIRPCNEILPGTTLLNPQGYAPIVATCISNTVDPRAPNPVKPQDDAIAGFLSSAHSTI</sequence>
<proteinExistence type="predicted"/>
<dbReference type="AlphaFoldDB" id="A0A1X2HYN2"/>
<feature type="signal peptide" evidence="1">
    <location>
        <begin position="1"/>
        <end position="19"/>
    </location>
</feature>
<accession>A0A1X2HYN2</accession>
<keyword evidence="1" id="KW-0732">Signal</keyword>
<evidence type="ECO:0000256" key="1">
    <source>
        <dbReference type="SAM" id="SignalP"/>
    </source>
</evidence>
<reference evidence="2 3" key="1">
    <citation type="submission" date="2016-07" db="EMBL/GenBank/DDBJ databases">
        <title>Pervasive Adenine N6-methylation of Active Genes in Fungi.</title>
        <authorList>
            <consortium name="DOE Joint Genome Institute"/>
            <person name="Mondo S.J."/>
            <person name="Dannebaum R.O."/>
            <person name="Kuo R.C."/>
            <person name="Labutti K."/>
            <person name="Haridas S."/>
            <person name="Kuo A."/>
            <person name="Salamov A."/>
            <person name="Ahrendt S.R."/>
            <person name="Lipzen A."/>
            <person name="Sullivan W."/>
            <person name="Andreopoulos W.B."/>
            <person name="Clum A."/>
            <person name="Lindquist E."/>
            <person name="Daum C."/>
            <person name="Ramamoorthy G.K."/>
            <person name="Gryganskyi A."/>
            <person name="Culley D."/>
            <person name="Magnuson J.K."/>
            <person name="James T.Y."/>
            <person name="O'Malley M.A."/>
            <person name="Stajich J.E."/>
            <person name="Spatafora J.W."/>
            <person name="Visel A."/>
            <person name="Grigoriev I.V."/>
        </authorList>
    </citation>
    <scope>NUCLEOTIDE SEQUENCE [LARGE SCALE GENOMIC DNA]</scope>
    <source>
        <strain evidence="2 3">NRRL 1336</strain>
    </source>
</reference>
<feature type="chain" id="PRO_5010873399" evidence="1">
    <location>
        <begin position="20"/>
        <end position="111"/>
    </location>
</feature>
<comment type="caution">
    <text evidence="2">The sequence shown here is derived from an EMBL/GenBank/DDBJ whole genome shotgun (WGS) entry which is preliminary data.</text>
</comment>
<name>A0A1X2HYN2_9FUNG</name>
<keyword evidence="3" id="KW-1185">Reference proteome</keyword>
<organism evidence="2 3">
    <name type="scientific">Absidia repens</name>
    <dbReference type="NCBI Taxonomy" id="90262"/>
    <lineage>
        <taxon>Eukaryota</taxon>
        <taxon>Fungi</taxon>
        <taxon>Fungi incertae sedis</taxon>
        <taxon>Mucoromycota</taxon>
        <taxon>Mucoromycotina</taxon>
        <taxon>Mucoromycetes</taxon>
        <taxon>Mucorales</taxon>
        <taxon>Cunninghamellaceae</taxon>
        <taxon>Absidia</taxon>
    </lineage>
</organism>
<evidence type="ECO:0000313" key="3">
    <source>
        <dbReference type="Proteomes" id="UP000193560"/>
    </source>
</evidence>
<dbReference type="EMBL" id="MCGE01000045">
    <property type="protein sequence ID" value="ORZ05281.1"/>
    <property type="molecule type" value="Genomic_DNA"/>
</dbReference>
<protein>
    <submittedName>
        <fullName evidence="2">Uncharacterized protein</fullName>
    </submittedName>
</protein>